<sequence>MLLDGLTFPEAPRWRDGRLWFSDFYSHRVLTVDLDGRTETVAEVRQQPSGLGWTPEGKLLIVSMRDRRLLQFDGAGIRLVADPRGNRVVRVFEGGRIDQTISTGSRGAYACMLRGDDRRTLLIGANTGSSPMMARKKDGQVGVIRVDVPGAVLP</sequence>
<accession>A0A933GMZ9</accession>
<evidence type="ECO:0000259" key="1">
    <source>
        <dbReference type="Pfam" id="PF08450"/>
    </source>
</evidence>
<evidence type="ECO:0000313" key="3">
    <source>
        <dbReference type="Proteomes" id="UP000772181"/>
    </source>
</evidence>
<dbReference type="Pfam" id="PF08450">
    <property type="entry name" value="SGL"/>
    <property type="match status" value="1"/>
</dbReference>
<comment type="caution">
    <text evidence="2">The sequence shown here is derived from an EMBL/GenBank/DDBJ whole genome shotgun (WGS) entry which is preliminary data.</text>
</comment>
<dbReference type="Proteomes" id="UP000772181">
    <property type="component" value="Unassembled WGS sequence"/>
</dbReference>
<dbReference type="EMBL" id="JACQWF010000233">
    <property type="protein sequence ID" value="MBI4595744.1"/>
    <property type="molecule type" value="Genomic_DNA"/>
</dbReference>
<dbReference type="AlphaFoldDB" id="A0A933GMZ9"/>
<feature type="non-terminal residue" evidence="2">
    <location>
        <position position="154"/>
    </location>
</feature>
<dbReference type="InterPro" id="IPR013658">
    <property type="entry name" value="SGL"/>
</dbReference>
<dbReference type="Gene3D" id="2.120.10.30">
    <property type="entry name" value="TolB, C-terminal domain"/>
    <property type="match status" value="1"/>
</dbReference>
<gene>
    <name evidence="2" type="ORF">HY730_05120</name>
</gene>
<name>A0A933GMZ9_UNCTE</name>
<proteinExistence type="predicted"/>
<protein>
    <submittedName>
        <fullName evidence="2">SMP-30/gluconolactonase/LRE family protein</fullName>
    </submittedName>
</protein>
<dbReference type="InterPro" id="IPR011042">
    <property type="entry name" value="6-blade_b-propeller_TolB-like"/>
</dbReference>
<organism evidence="2 3">
    <name type="scientific">Tectimicrobiota bacterium</name>
    <dbReference type="NCBI Taxonomy" id="2528274"/>
    <lineage>
        <taxon>Bacteria</taxon>
        <taxon>Pseudomonadati</taxon>
        <taxon>Nitrospinota/Tectimicrobiota group</taxon>
        <taxon>Candidatus Tectimicrobiota</taxon>
    </lineage>
</organism>
<dbReference type="SUPFAM" id="SSF63829">
    <property type="entry name" value="Calcium-dependent phosphotriesterase"/>
    <property type="match status" value="1"/>
</dbReference>
<reference evidence="2" key="1">
    <citation type="submission" date="2020-07" db="EMBL/GenBank/DDBJ databases">
        <title>Huge and variable diversity of episymbiotic CPR bacteria and DPANN archaea in groundwater ecosystems.</title>
        <authorList>
            <person name="He C.Y."/>
            <person name="Keren R."/>
            <person name="Whittaker M."/>
            <person name="Farag I.F."/>
            <person name="Doudna J."/>
            <person name="Cate J.H.D."/>
            <person name="Banfield J.F."/>
        </authorList>
    </citation>
    <scope>NUCLEOTIDE SEQUENCE</scope>
    <source>
        <strain evidence="2">NC_groundwater_1482_Ag_S-0.65um_47_24</strain>
    </source>
</reference>
<feature type="domain" description="SMP-30/Gluconolactonase/LRE-like region" evidence="1">
    <location>
        <begin position="8"/>
        <end position="83"/>
    </location>
</feature>
<evidence type="ECO:0000313" key="2">
    <source>
        <dbReference type="EMBL" id="MBI4595744.1"/>
    </source>
</evidence>